<keyword evidence="3" id="KW-0732">Signal</keyword>
<feature type="region of interest" description="Disordered" evidence="1">
    <location>
        <begin position="141"/>
        <end position="174"/>
    </location>
</feature>
<name>A0A1M7UJ54_9BRAD</name>
<accession>A0A1M7UJ54</accession>
<protein>
    <submittedName>
        <fullName evidence="4">Uncharacterized protein</fullName>
    </submittedName>
</protein>
<evidence type="ECO:0000313" key="5">
    <source>
        <dbReference type="Proteomes" id="UP000184096"/>
    </source>
</evidence>
<evidence type="ECO:0000256" key="1">
    <source>
        <dbReference type="SAM" id="MobiDB-lite"/>
    </source>
</evidence>
<keyword evidence="2" id="KW-1133">Transmembrane helix</keyword>
<reference evidence="5" key="1">
    <citation type="submission" date="2016-11" db="EMBL/GenBank/DDBJ databases">
        <authorList>
            <person name="Varghese N."/>
            <person name="Submissions S."/>
        </authorList>
    </citation>
    <scope>NUCLEOTIDE SEQUENCE [LARGE SCALE GENOMIC DNA]</scope>
    <source>
        <strain evidence="5">GAS401</strain>
    </source>
</reference>
<keyword evidence="5" id="KW-1185">Reference proteome</keyword>
<proteinExistence type="predicted"/>
<feature type="signal peptide" evidence="3">
    <location>
        <begin position="1"/>
        <end position="25"/>
    </location>
</feature>
<dbReference type="RefSeq" id="WP_072822447.1">
    <property type="nucleotide sequence ID" value="NZ_LT670849.1"/>
</dbReference>
<feature type="chain" id="PRO_5013269299" evidence="3">
    <location>
        <begin position="26"/>
        <end position="251"/>
    </location>
</feature>
<dbReference type="AlphaFoldDB" id="A0A1M7UJ54"/>
<feature type="transmembrane region" description="Helical" evidence="2">
    <location>
        <begin position="211"/>
        <end position="236"/>
    </location>
</feature>
<organism evidence="4 5">
    <name type="scientific">Bradyrhizobium erythrophlei</name>
    <dbReference type="NCBI Taxonomy" id="1437360"/>
    <lineage>
        <taxon>Bacteria</taxon>
        <taxon>Pseudomonadati</taxon>
        <taxon>Pseudomonadota</taxon>
        <taxon>Alphaproteobacteria</taxon>
        <taxon>Hyphomicrobiales</taxon>
        <taxon>Nitrobacteraceae</taxon>
        <taxon>Bradyrhizobium</taxon>
    </lineage>
</organism>
<evidence type="ECO:0000256" key="3">
    <source>
        <dbReference type="SAM" id="SignalP"/>
    </source>
</evidence>
<keyword evidence="2" id="KW-0812">Transmembrane</keyword>
<evidence type="ECO:0000313" key="4">
    <source>
        <dbReference type="EMBL" id="SHN82974.1"/>
    </source>
</evidence>
<sequence>MSGHWRFFVTTSLLFAGLSTLPAFSNPLTDLFNVAPKEAAAPAPVQEACVPQPGKPVAGKHWVYRVDGHRKCWFQADEATVSVRRQIQLHAAKRSAIVAGENEAAPRKREVLDARAQLLSAAPTGGPQATAPAPQTIDTASVPASEATPPVREAPTAAWPTTDQVTPDRATRPSVDVETLLAASTLDQDTPASSMPPPTPDAPSVASLDDWGLMAARVGMLLIVLGFAFLFGSLLVSRFLETPIRPGLPDL</sequence>
<evidence type="ECO:0000256" key="2">
    <source>
        <dbReference type="SAM" id="Phobius"/>
    </source>
</evidence>
<dbReference type="Proteomes" id="UP000184096">
    <property type="component" value="Chromosome I"/>
</dbReference>
<dbReference type="OrthoDB" id="8255798at2"/>
<keyword evidence="2" id="KW-0472">Membrane</keyword>
<dbReference type="EMBL" id="LT670849">
    <property type="protein sequence ID" value="SHN82974.1"/>
    <property type="molecule type" value="Genomic_DNA"/>
</dbReference>
<gene>
    <name evidence="4" type="ORF">SAMN05444170_5352</name>
</gene>